<dbReference type="EMBL" id="JABEZV010000005">
    <property type="protein sequence ID" value="MBA0710990.1"/>
    <property type="molecule type" value="Genomic_DNA"/>
</dbReference>
<keyword evidence="3" id="KW-1185">Reference proteome</keyword>
<reference evidence="2 3" key="1">
    <citation type="journal article" date="2019" name="Genome Biol. Evol.">
        <title>Insights into the evolution of the New World diploid cottons (Gossypium, subgenus Houzingenia) based on genome sequencing.</title>
        <authorList>
            <person name="Grover C.E."/>
            <person name="Arick M.A. 2nd"/>
            <person name="Thrash A."/>
            <person name="Conover J.L."/>
            <person name="Sanders W.S."/>
            <person name="Peterson D.G."/>
            <person name="Frelichowski J.E."/>
            <person name="Scheffler J.A."/>
            <person name="Scheffler B.E."/>
            <person name="Wendel J.F."/>
        </authorList>
    </citation>
    <scope>NUCLEOTIDE SEQUENCE [LARGE SCALE GENOMIC DNA]</scope>
    <source>
        <strain evidence="2">4</strain>
        <tissue evidence="2">Leaf</tissue>
    </source>
</reference>
<proteinExistence type="predicted"/>
<sequence>MVFFVVVRGIGLLLDMLCLPCFSFPGTFGMVLEPCSKMFLPALIQIWMLKWNLEHSKNLKIQLQEDK</sequence>
<dbReference type="Proteomes" id="UP000593574">
    <property type="component" value="Unassembled WGS sequence"/>
</dbReference>
<comment type="caution">
    <text evidence="2">The sequence shown here is derived from an EMBL/GenBank/DDBJ whole genome shotgun (WGS) entry which is preliminary data.</text>
</comment>
<feature type="chain" id="PRO_5029724985" evidence="1">
    <location>
        <begin position="24"/>
        <end position="67"/>
    </location>
</feature>
<gene>
    <name evidence="2" type="ORF">Golax_010231</name>
</gene>
<protein>
    <submittedName>
        <fullName evidence="2">Uncharacterized protein</fullName>
    </submittedName>
</protein>
<dbReference type="AlphaFoldDB" id="A0A7J8ZH85"/>
<evidence type="ECO:0000256" key="1">
    <source>
        <dbReference type="SAM" id="SignalP"/>
    </source>
</evidence>
<feature type="signal peptide" evidence="1">
    <location>
        <begin position="1"/>
        <end position="23"/>
    </location>
</feature>
<evidence type="ECO:0000313" key="2">
    <source>
        <dbReference type="EMBL" id="MBA0710990.1"/>
    </source>
</evidence>
<organism evidence="2 3">
    <name type="scientific">Gossypium laxum</name>
    <dbReference type="NCBI Taxonomy" id="34288"/>
    <lineage>
        <taxon>Eukaryota</taxon>
        <taxon>Viridiplantae</taxon>
        <taxon>Streptophyta</taxon>
        <taxon>Embryophyta</taxon>
        <taxon>Tracheophyta</taxon>
        <taxon>Spermatophyta</taxon>
        <taxon>Magnoliopsida</taxon>
        <taxon>eudicotyledons</taxon>
        <taxon>Gunneridae</taxon>
        <taxon>Pentapetalae</taxon>
        <taxon>rosids</taxon>
        <taxon>malvids</taxon>
        <taxon>Malvales</taxon>
        <taxon>Malvaceae</taxon>
        <taxon>Malvoideae</taxon>
        <taxon>Gossypium</taxon>
    </lineage>
</organism>
<accession>A0A7J8ZH85</accession>
<evidence type="ECO:0000313" key="3">
    <source>
        <dbReference type="Proteomes" id="UP000593574"/>
    </source>
</evidence>
<keyword evidence="1" id="KW-0732">Signal</keyword>
<name>A0A7J8ZH85_9ROSI</name>